<dbReference type="AlphaFoldDB" id="A0A2Z4JDL3"/>
<dbReference type="PANTHER" id="PTHR38009:SF1">
    <property type="entry name" value="CONSERVED HYPOTHETICAL PHAGE TAIL PROTEIN"/>
    <property type="match status" value="1"/>
</dbReference>
<keyword evidence="2" id="KW-0614">Plasmid</keyword>
<evidence type="ECO:0008006" key="4">
    <source>
        <dbReference type="Google" id="ProtNLM"/>
    </source>
</evidence>
<organism evidence="2 3">
    <name type="scientific">Streptomyces cadmiisoli</name>
    <dbReference type="NCBI Taxonomy" id="2184053"/>
    <lineage>
        <taxon>Bacteria</taxon>
        <taxon>Bacillati</taxon>
        <taxon>Actinomycetota</taxon>
        <taxon>Actinomycetes</taxon>
        <taxon>Kitasatosporales</taxon>
        <taxon>Streptomycetaceae</taxon>
        <taxon>Streptomyces</taxon>
        <taxon>Streptomyces aurantiacus group</taxon>
    </lineage>
</organism>
<geneLocation type="plasmid" evidence="2 3">
    <name>unnamed1</name>
</geneLocation>
<gene>
    <name evidence="2" type="ORF">DN051_41755</name>
</gene>
<feature type="compositionally biased region" description="Polar residues" evidence="1">
    <location>
        <begin position="1"/>
        <end position="12"/>
    </location>
</feature>
<reference evidence="3" key="1">
    <citation type="submission" date="2018-06" db="EMBL/GenBank/DDBJ databases">
        <authorList>
            <person name="Li K."/>
        </authorList>
    </citation>
    <scope>NUCLEOTIDE SEQUENCE [LARGE SCALE GENOMIC DNA]</scope>
    <source>
        <strain evidence="3">ZFG47</strain>
        <plasmid evidence="3">unnamed1</plasmid>
    </source>
</reference>
<dbReference type="PANTHER" id="PTHR38009">
    <property type="entry name" value="CONSERVED HYPOTHETICAL PHAGE TAIL PROTEIN"/>
    <property type="match status" value="1"/>
</dbReference>
<dbReference type="GO" id="GO:0005198">
    <property type="term" value="F:structural molecule activity"/>
    <property type="evidence" value="ECO:0007669"/>
    <property type="project" value="InterPro"/>
</dbReference>
<evidence type="ECO:0000256" key="1">
    <source>
        <dbReference type="SAM" id="MobiDB-lite"/>
    </source>
</evidence>
<evidence type="ECO:0000313" key="2">
    <source>
        <dbReference type="EMBL" id="AWW43141.1"/>
    </source>
</evidence>
<accession>A0A2Z4JDL3</accession>
<proteinExistence type="predicted"/>
<dbReference type="InterPro" id="IPR010667">
    <property type="entry name" value="Phage_T4_Gp19"/>
</dbReference>
<dbReference type="Pfam" id="PF06841">
    <property type="entry name" value="Phage_T4_gp19"/>
    <property type="match status" value="1"/>
</dbReference>
<keyword evidence="3" id="KW-1185">Reference proteome</keyword>
<dbReference type="EMBL" id="CP030074">
    <property type="protein sequence ID" value="AWW43141.1"/>
    <property type="molecule type" value="Genomic_DNA"/>
</dbReference>
<evidence type="ECO:0000313" key="3">
    <source>
        <dbReference type="Proteomes" id="UP000249616"/>
    </source>
</evidence>
<dbReference type="NCBIfam" id="TIGR02241">
    <property type="entry name" value="conserved hypothetical phage tail region protein"/>
    <property type="match status" value="1"/>
</dbReference>
<sequence>MTTAPANHTSGSPGQGPGWAPGPSEAFDARPVRSPAAYPRAGMAMRFHVSLDESDTNLGMWSSCHGLQVQFTSKEITEGGQYCDRTLLPERVEYSTVTLERMMTQADSPRLQAWLARVAAQWTGYEYDNGTAGAYPGQNVTIRLFDHQGLLVTAWVLQHAVPKEWTGPDLDARSNSVALEKLSFDHTGFLRHDAPVGVAP</sequence>
<dbReference type="InterPro" id="IPR011747">
    <property type="entry name" value="CHP02241"/>
</dbReference>
<dbReference type="RefSeq" id="WP_112443018.1">
    <property type="nucleotide sequence ID" value="NZ_CP030074.1"/>
</dbReference>
<feature type="region of interest" description="Disordered" evidence="1">
    <location>
        <begin position="1"/>
        <end position="30"/>
    </location>
</feature>
<dbReference type="Proteomes" id="UP000249616">
    <property type="component" value="Plasmid unnamed1"/>
</dbReference>
<protein>
    <recommendedName>
        <fullName evidence="4">Phage tail protein</fullName>
    </recommendedName>
</protein>
<name>A0A2Z4JDL3_9ACTN</name>
<dbReference type="KEGG" id="scad:DN051_41755"/>